<accession>A0ABW0FG16</accession>
<sequence length="62" mass="6824">MAAAKKRGAYKGRPRTLQGDKLREVRNAALAGTPKAQIAREHGISRSTLYRYLQQPSLATEA</sequence>
<protein>
    <submittedName>
        <fullName evidence="2">Helix-turn-helix domain-containing protein</fullName>
    </submittedName>
</protein>
<reference evidence="3" key="1">
    <citation type="journal article" date="2019" name="Int. J. Syst. Evol. Microbiol.">
        <title>The Global Catalogue of Microorganisms (GCM) 10K type strain sequencing project: providing services to taxonomists for standard genome sequencing and annotation.</title>
        <authorList>
            <consortium name="The Broad Institute Genomics Platform"/>
            <consortium name="The Broad Institute Genome Sequencing Center for Infectious Disease"/>
            <person name="Wu L."/>
            <person name="Ma J."/>
        </authorList>
    </citation>
    <scope>NUCLEOTIDE SEQUENCE [LARGE SCALE GENOMIC DNA]</scope>
    <source>
        <strain evidence="3">CGMCC 1.16455</strain>
    </source>
</reference>
<dbReference type="RefSeq" id="WP_343926286.1">
    <property type="nucleotide sequence ID" value="NZ_BAAAIR010000063.1"/>
</dbReference>
<dbReference type="InterPro" id="IPR006120">
    <property type="entry name" value="Resolvase_HTH_dom"/>
</dbReference>
<dbReference type="Gene3D" id="1.10.10.60">
    <property type="entry name" value="Homeodomain-like"/>
    <property type="match status" value="1"/>
</dbReference>
<feature type="domain" description="Resolvase HTH" evidence="1">
    <location>
        <begin position="12"/>
        <end position="54"/>
    </location>
</feature>
<dbReference type="InterPro" id="IPR009057">
    <property type="entry name" value="Homeodomain-like_sf"/>
</dbReference>
<comment type="caution">
    <text evidence="2">The sequence shown here is derived from an EMBL/GenBank/DDBJ whole genome shotgun (WGS) entry which is preliminary data.</text>
</comment>
<keyword evidence="3" id="KW-1185">Reference proteome</keyword>
<dbReference type="SUPFAM" id="SSF46689">
    <property type="entry name" value="Homeodomain-like"/>
    <property type="match status" value="1"/>
</dbReference>
<dbReference type="Proteomes" id="UP001595937">
    <property type="component" value="Unassembled WGS sequence"/>
</dbReference>
<proteinExistence type="predicted"/>
<dbReference type="GeneID" id="303299120"/>
<evidence type="ECO:0000259" key="1">
    <source>
        <dbReference type="Pfam" id="PF02796"/>
    </source>
</evidence>
<dbReference type="Pfam" id="PF02796">
    <property type="entry name" value="HTH_7"/>
    <property type="match status" value="1"/>
</dbReference>
<dbReference type="CDD" id="cd00569">
    <property type="entry name" value="HTH_Hin_like"/>
    <property type="match status" value="1"/>
</dbReference>
<organism evidence="2 3">
    <name type="scientific">Brachybacterium tyrofermentans</name>
    <dbReference type="NCBI Taxonomy" id="47848"/>
    <lineage>
        <taxon>Bacteria</taxon>
        <taxon>Bacillati</taxon>
        <taxon>Actinomycetota</taxon>
        <taxon>Actinomycetes</taxon>
        <taxon>Micrococcales</taxon>
        <taxon>Dermabacteraceae</taxon>
        <taxon>Brachybacterium</taxon>
    </lineage>
</organism>
<dbReference type="EMBL" id="JBHSLN010000032">
    <property type="protein sequence ID" value="MFC5298362.1"/>
    <property type="molecule type" value="Genomic_DNA"/>
</dbReference>
<evidence type="ECO:0000313" key="3">
    <source>
        <dbReference type="Proteomes" id="UP001595937"/>
    </source>
</evidence>
<gene>
    <name evidence="2" type="ORF">ACFPK8_12640</name>
</gene>
<name>A0ABW0FG16_9MICO</name>
<evidence type="ECO:0000313" key="2">
    <source>
        <dbReference type="EMBL" id="MFC5298362.1"/>
    </source>
</evidence>